<dbReference type="Proteomes" id="UP000221020">
    <property type="component" value="Unassembled WGS sequence"/>
</dbReference>
<evidence type="ECO:0000256" key="6">
    <source>
        <dbReference type="ARBA" id="ARBA00022840"/>
    </source>
</evidence>
<gene>
    <name evidence="10" type="ORF">CON65_16040</name>
</gene>
<dbReference type="FunFam" id="3.40.50.300:FF:000527">
    <property type="entry name" value="Tyrosine-protein kinase etk"/>
    <property type="match status" value="1"/>
</dbReference>
<keyword evidence="7" id="KW-0829">Tyrosine-protein kinase</keyword>
<protein>
    <recommendedName>
        <fullName evidence="2">non-specific protein-tyrosine kinase</fullName>
        <ecNumber evidence="2">2.7.10.2</ecNumber>
    </recommendedName>
</protein>
<organism evidence="10 11">
    <name type="scientific">Bacillus pseudomycoides</name>
    <dbReference type="NCBI Taxonomy" id="64104"/>
    <lineage>
        <taxon>Bacteria</taxon>
        <taxon>Bacillati</taxon>
        <taxon>Bacillota</taxon>
        <taxon>Bacilli</taxon>
        <taxon>Bacillales</taxon>
        <taxon>Bacillaceae</taxon>
        <taxon>Bacillus</taxon>
        <taxon>Bacillus cereus group</taxon>
    </lineage>
</organism>
<comment type="similarity">
    <text evidence="1">Belongs to the CpsD/CapB family.</text>
</comment>
<proteinExistence type="inferred from homology"/>
<evidence type="ECO:0000313" key="10">
    <source>
        <dbReference type="EMBL" id="PED81697.1"/>
    </source>
</evidence>
<dbReference type="EC" id="2.7.10.2" evidence="2"/>
<accession>A0AA91VAT2</accession>
<dbReference type="GO" id="GO:0042802">
    <property type="term" value="F:identical protein binding"/>
    <property type="evidence" value="ECO:0007669"/>
    <property type="project" value="UniProtKB-ARBA"/>
</dbReference>
<dbReference type="RefSeq" id="WP_097894708.1">
    <property type="nucleotide sequence ID" value="NZ_NVOR01000057.1"/>
</dbReference>
<dbReference type="SUPFAM" id="SSF52540">
    <property type="entry name" value="P-loop containing nucleoside triphosphate hydrolases"/>
    <property type="match status" value="1"/>
</dbReference>
<dbReference type="GO" id="GO:0005524">
    <property type="term" value="F:ATP binding"/>
    <property type="evidence" value="ECO:0007669"/>
    <property type="project" value="UniProtKB-KW"/>
</dbReference>
<evidence type="ECO:0000259" key="9">
    <source>
        <dbReference type="Pfam" id="PF13614"/>
    </source>
</evidence>
<evidence type="ECO:0000256" key="3">
    <source>
        <dbReference type="ARBA" id="ARBA00022679"/>
    </source>
</evidence>
<dbReference type="Gene3D" id="3.40.50.300">
    <property type="entry name" value="P-loop containing nucleotide triphosphate hydrolases"/>
    <property type="match status" value="1"/>
</dbReference>
<evidence type="ECO:0000313" key="11">
    <source>
        <dbReference type="Proteomes" id="UP000221020"/>
    </source>
</evidence>
<comment type="caution">
    <text evidence="10">The sequence shown here is derived from an EMBL/GenBank/DDBJ whole genome shotgun (WGS) entry which is preliminary data.</text>
</comment>
<feature type="domain" description="AAA" evidence="9">
    <location>
        <begin position="47"/>
        <end position="193"/>
    </location>
</feature>
<evidence type="ECO:0000256" key="5">
    <source>
        <dbReference type="ARBA" id="ARBA00022777"/>
    </source>
</evidence>
<dbReference type="GO" id="GO:0004715">
    <property type="term" value="F:non-membrane spanning protein tyrosine kinase activity"/>
    <property type="evidence" value="ECO:0007669"/>
    <property type="project" value="UniProtKB-EC"/>
</dbReference>
<dbReference type="InterPro" id="IPR050445">
    <property type="entry name" value="Bact_polysacc_biosynth/exp"/>
</dbReference>
<dbReference type="PANTHER" id="PTHR32309:SF13">
    <property type="entry name" value="FERRIC ENTEROBACTIN TRANSPORT PROTEIN FEPE"/>
    <property type="match status" value="1"/>
</dbReference>
<keyword evidence="3" id="KW-0808">Transferase</keyword>
<dbReference type="Pfam" id="PF13614">
    <property type="entry name" value="AAA_31"/>
    <property type="match status" value="1"/>
</dbReference>
<dbReference type="AlphaFoldDB" id="A0AA91VAT2"/>
<name>A0AA91VAT2_9BACI</name>
<dbReference type="CDD" id="cd05387">
    <property type="entry name" value="BY-kinase"/>
    <property type="match status" value="1"/>
</dbReference>
<evidence type="ECO:0000256" key="8">
    <source>
        <dbReference type="ARBA" id="ARBA00051245"/>
    </source>
</evidence>
<reference evidence="10 11" key="1">
    <citation type="submission" date="2017-09" db="EMBL/GenBank/DDBJ databases">
        <title>Large-scale bioinformatics analysis of Bacillus genomes uncovers conserved roles of natural products in bacterial physiology.</title>
        <authorList>
            <consortium name="Agbiome Team Llc"/>
            <person name="Bleich R.M."/>
            <person name="Grubbs K.J."/>
            <person name="Santa Maria K.C."/>
            <person name="Allen S.E."/>
            <person name="Farag S."/>
            <person name="Shank E.A."/>
            <person name="Bowers A."/>
        </authorList>
    </citation>
    <scope>NUCLEOTIDE SEQUENCE [LARGE SCALE GENOMIC DNA]</scope>
    <source>
        <strain evidence="10 11">AFS092012</strain>
    </source>
</reference>
<sequence length="219" mass="24192">MAYKDRRKTSKIKRESLITYIAPNSKISEQYRTIRTNLQFSSAHKNKTIVITSPRFGEGKSVTTANLAVSIAQQGEKVLIIDADLRRPTMHEILQVENTIGLTSVLNGKATLEEAIRQTEIGRLYTLTSGPVPFNPAELLGSVAMEMLIQKVTEQYDVVLFDSPPVLEVTDTSVLADKCDGILLVLRYSHTSNEDALEAKRALSFTKGRLVGAVLNSKV</sequence>
<keyword evidence="4" id="KW-0547">Nucleotide-binding</keyword>
<keyword evidence="6" id="KW-0067">ATP-binding</keyword>
<evidence type="ECO:0000256" key="7">
    <source>
        <dbReference type="ARBA" id="ARBA00023137"/>
    </source>
</evidence>
<dbReference type="EMBL" id="NVOR01000057">
    <property type="protein sequence ID" value="PED81697.1"/>
    <property type="molecule type" value="Genomic_DNA"/>
</dbReference>
<evidence type="ECO:0000256" key="2">
    <source>
        <dbReference type="ARBA" id="ARBA00011903"/>
    </source>
</evidence>
<dbReference type="NCBIfam" id="TIGR01007">
    <property type="entry name" value="eps_fam"/>
    <property type="match status" value="1"/>
</dbReference>
<dbReference type="GO" id="GO:0005886">
    <property type="term" value="C:plasma membrane"/>
    <property type="evidence" value="ECO:0007669"/>
    <property type="project" value="TreeGrafter"/>
</dbReference>
<dbReference type="InterPro" id="IPR025669">
    <property type="entry name" value="AAA_dom"/>
</dbReference>
<comment type="catalytic activity">
    <reaction evidence="8">
        <text>L-tyrosyl-[protein] + ATP = O-phospho-L-tyrosyl-[protein] + ADP + H(+)</text>
        <dbReference type="Rhea" id="RHEA:10596"/>
        <dbReference type="Rhea" id="RHEA-COMP:10136"/>
        <dbReference type="Rhea" id="RHEA-COMP:20101"/>
        <dbReference type="ChEBI" id="CHEBI:15378"/>
        <dbReference type="ChEBI" id="CHEBI:30616"/>
        <dbReference type="ChEBI" id="CHEBI:46858"/>
        <dbReference type="ChEBI" id="CHEBI:61978"/>
        <dbReference type="ChEBI" id="CHEBI:456216"/>
        <dbReference type="EC" id="2.7.10.2"/>
    </reaction>
</comment>
<evidence type="ECO:0000256" key="1">
    <source>
        <dbReference type="ARBA" id="ARBA00007316"/>
    </source>
</evidence>
<dbReference type="InterPro" id="IPR005702">
    <property type="entry name" value="Wzc-like_C"/>
</dbReference>
<keyword evidence="5 10" id="KW-0418">Kinase</keyword>
<dbReference type="PANTHER" id="PTHR32309">
    <property type="entry name" value="TYROSINE-PROTEIN KINASE"/>
    <property type="match status" value="1"/>
</dbReference>
<dbReference type="InterPro" id="IPR027417">
    <property type="entry name" value="P-loop_NTPase"/>
</dbReference>
<evidence type="ECO:0000256" key="4">
    <source>
        <dbReference type="ARBA" id="ARBA00022741"/>
    </source>
</evidence>